<protein>
    <submittedName>
        <fullName evidence="1">Uncharacterized protein</fullName>
    </submittedName>
</protein>
<name>A0A7V8RUR7_9MYCO</name>
<dbReference type="Proteomes" id="UP000037843">
    <property type="component" value="Unassembled WGS sequence"/>
</dbReference>
<evidence type="ECO:0000313" key="3">
    <source>
        <dbReference type="Proteomes" id="UP000037843"/>
    </source>
</evidence>
<evidence type="ECO:0000313" key="2">
    <source>
        <dbReference type="EMBL" id="KPG29717.1"/>
    </source>
</evidence>
<accession>A0A7V8RUR7</accession>
<evidence type="ECO:0000313" key="4">
    <source>
        <dbReference type="Proteomes" id="UP000037962"/>
    </source>
</evidence>
<evidence type="ECO:0000313" key="1">
    <source>
        <dbReference type="EMBL" id="KPG04909.1"/>
    </source>
</evidence>
<dbReference type="EMBL" id="LJFO01000016">
    <property type="protein sequence ID" value="KPG04909.1"/>
    <property type="molecule type" value="Genomic_DNA"/>
</dbReference>
<dbReference type="EMBL" id="LJFS01000029">
    <property type="protein sequence ID" value="KPG29717.1"/>
    <property type="molecule type" value="Genomic_DNA"/>
</dbReference>
<keyword evidence="4" id="KW-1185">Reference proteome</keyword>
<organism evidence="1 3">
    <name type="scientific">Mycobacteroides immunogenum</name>
    <dbReference type="NCBI Taxonomy" id="83262"/>
    <lineage>
        <taxon>Bacteria</taxon>
        <taxon>Bacillati</taxon>
        <taxon>Actinomycetota</taxon>
        <taxon>Actinomycetes</taxon>
        <taxon>Mycobacteriales</taxon>
        <taxon>Mycobacteriaceae</taxon>
        <taxon>Mycobacteroides</taxon>
    </lineage>
</organism>
<gene>
    <name evidence="1" type="ORF">AN908_23370</name>
    <name evidence="2" type="ORF">AN912_20140</name>
</gene>
<reference evidence="3 4" key="1">
    <citation type="submission" date="2015-09" db="EMBL/GenBank/DDBJ databases">
        <title>Genome Sequences of Mycobacterium immunogenum Isolates, Recuperated from a Chloraminated Drinking Water Distribution System Simulator Subjected to Episodes of Nitrification.</title>
        <authorList>
            <person name="Gomez-Alvarez V."/>
            <person name="Revetta R.P."/>
        </authorList>
    </citation>
    <scope>NUCLEOTIDE SEQUENCE [LARGE SCALE GENOMIC DNA]</scope>
    <source>
        <strain evidence="1 3">H008</strain>
        <strain evidence="2 4">H076</strain>
    </source>
</reference>
<proteinExistence type="predicted"/>
<dbReference type="AlphaFoldDB" id="A0A7V8RUR7"/>
<dbReference type="OrthoDB" id="4733818at2"/>
<sequence>MAAELSHHAGEVGVAVHEVLNELTRRAQVIADRYPEEEAVNPRLIVEMPVVVQALSALVDTLSALDVLITEWSDIVGPRREAMVKLLARLQSEGFTVANDWEITDTHTWTPLEGDADSELLVQREAEKTVRAERASVYRERIARMVTAFEDTQNHYTEQVHSLIPTLLDG</sequence>
<dbReference type="KEGG" id="miz:BAB75_09765"/>
<comment type="caution">
    <text evidence="1">The sequence shown here is derived from an EMBL/GenBank/DDBJ whole genome shotgun (WGS) entry which is preliminary data.</text>
</comment>
<dbReference type="Proteomes" id="UP000037962">
    <property type="component" value="Unassembled WGS sequence"/>
</dbReference>